<keyword evidence="7" id="KW-1185">Reference proteome</keyword>
<dbReference type="Pfam" id="PF14525">
    <property type="entry name" value="AraC_binding_2"/>
    <property type="match status" value="1"/>
</dbReference>
<keyword evidence="3" id="KW-0804">Transcription</keyword>
<gene>
    <name evidence="6" type="ORF">FHX44_116954</name>
</gene>
<evidence type="ECO:0000256" key="3">
    <source>
        <dbReference type="ARBA" id="ARBA00023163"/>
    </source>
</evidence>
<protein>
    <submittedName>
        <fullName evidence="6">AraC family transcriptional regulator</fullName>
    </submittedName>
</protein>
<comment type="caution">
    <text evidence="6">The sequence shown here is derived from an EMBL/GenBank/DDBJ whole genome shotgun (WGS) entry which is preliminary data.</text>
</comment>
<dbReference type="InterPro" id="IPR050204">
    <property type="entry name" value="AraC_XylS_family_regulators"/>
</dbReference>
<dbReference type="InterPro" id="IPR009057">
    <property type="entry name" value="Homeodomain-like_sf"/>
</dbReference>
<name>A0A561T1M3_9PSEU</name>
<dbReference type="SUPFAM" id="SSF46689">
    <property type="entry name" value="Homeodomain-like"/>
    <property type="match status" value="1"/>
</dbReference>
<dbReference type="InterPro" id="IPR035418">
    <property type="entry name" value="AraC-bd_2"/>
</dbReference>
<dbReference type="InterPro" id="IPR018060">
    <property type="entry name" value="HTH_AraC"/>
</dbReference>
<dbReference type="GO" id="GO:0003700">
    <property type="term" value="F:DNA-binding transcription factor activity"/>
    <property type="evidence" value="ECO:0007669"/>
    <property type="project" value="InterPro"/>
</dbReference>
<dbReference type="EMBL" id="VIWU01000001">
    <property type="protein sequence ID" value="TWF81011.1"/>
    <property type="molecule type" value="Genomic_DNA"/>
</dbReference>
<dbReference type="PANTHER" id="PTHR46796:SF6">
    <property type="entry name" value="ARAC SUBFAMILY"/>
    <property type="match status" value="1"/>
</dbReference>
<reference evidence="6 7" key="1">
    <citation type="submission" date="2019-06" db="EMBL/GenBank/DDBJ databases">
        <title>Sequencing the genomes of 1000 actinobacteria strains.</title>
        <authorList>
            <person name="Klenk H.-P."/>
        </authorList>
    </citation>
    <scope>NUCLEOTIDE SEQUENCE [LARGE SCALE GENOMIC DNA]</scope>
    <source>
        <strain evidence="6 7">DSM 45671</strain>
    </source>
</reference>
<organism evidence="6 7">
    <name type="scientific">Pseudonocardia hierapolitana</name>
    <dbReference type="NCBI Taxonomy" id="1128676"/>
    <lineage>
        <taxon>Bacteria</taxon>
        <taxon>Bacillati</taxon>
        <taxon>Actinomycetota</taxon>
        <taxon>Actinomycetes</taxon>
        <taxon>Pseudonocardiales</taxon>
        <taxon>Pseudonocardiaceae</taxon>
        <taxon>Pseudonocardia</taxon>
    </lineage>
</organism>
<evidence type="ECO:0000256" key="4">
    <source>
        <dbReference type="SAM" id="MobiDB-lite"/>
    </source>
</evidence>
<evidence type="ECO:0000259" key="5">
    <source>
        <dbReference type="PROSITE" id="PS01124"/>
    </source>
</evidence>
<evidence type="ECO:0000313" key="7">
    <source>
        <dbReference type="Proteomes" id="UP000321261"/>
    </source>
</evidence>
<keyword evidence="2" id="KW-0238">DNA-binding</keyword>
<dbReference type="GO" id="GO:0043565">
    <property type="term" value="F:sequence-specific DNA binding"/>
    <property type="evidence" value="ECO:0007669"/>
    <property type="project" value="InterPro"/>
</dbReference>
<dbReference type="RefSeq" id="WP_170309156.1">
    <property type="nucleotide sequence ID" value="NZ_VIWU01000001.1"/>
</dbReference>
<dbReference type="PROSITE" id="PS01124">
    <property type="entry name" value="HTH_ARAC_FAMILY_2"/>
    <property type="match status" value="1"/>
</dbReference>
<keyword evidence="1" id="KW-0805">Transcription regulation</keyword>
<feature type="region of interest" description="Disordered" evidence="4">
    <location>
        <begin position="315"/>
        <end position="351"/>
    </location>
</feature>
<dbReference type="PANTHER" id="PTHR46796">
    <property type="entry name" value="HTH-TYPE TRANSCRIPTIONAL ACTIVATOR RHAS-RELATED"/>
    <property type="match status" value="1"/>
</dbReference>
<dbReference type="Pfam" id="PF12833">
    <property type="entry name" value="HTH_18"/>
    <property type="match status" value="1"/>
</dbReference>
<evidence type="ECO:0000256" key="2">
    <source>
        <dbReference type="ARBA" id="ARBA00023125"/>
    </source>
</evidence>
<evidence type="ECO:0000313" key="6">
    <source>
        <dbReference type="EMBL" id="TWF81011.1"/>
    </source>
</evidence>
<sequence length="351" mass="38376">MAVLVDTRSVPPGERFECWHEAASKIFFPLQIERSLAAPFFGRVLGHRLGPIQAFRVTGDPNTCIRTPRGIRQGDPEELQLHLVRRGNCRVSQQDRASALVPGDLTTQDTSRPYTIDIDEPFELIVFNFPKYLLGPHADHIRARTAMRIAGDSGLAARVGPFLTGLLDGLDEGSIAESDALTDSMVGLLRSLFSSGRPAVPSDPTALLLRRIHDYIEQHLADPGLGPEQIAGAHFISVRYVHKLFQREGASVSRFVQQRRLERCRRDLGDPTLAGHTIESICSAWGMTNPDHFSRVFRAAYGCPPREWRAHALGTGSGVHARSGPRAVRAGSGTVHAGKGPNRPAGGSWPP</sequence>
<dbReference type="Gene3D" id="1.10.10.60">
    <property type="entry name" value="Homeodomain-like"/>
    <property type="match status" value="1"/>
</dbReference>
<dbReference type="Proteomes" id="UP000321261">
    <property type="component" value="Unassembled WGS sequence"/>
</dbReference>
<dbReference type="SMART" id="SM00342">
    <property type="entry name" value="HTH_ARAC"/>
    <property type="match status" value="1"/>
</dbReference>
<dbReference type="AlphaFoldDB" id="A0A561T1M3"/>
<proteinExistence type="predicted"/>
<evidence type="ECO:0000256" key="1">
    <source>
        <dbReference type="ARBA" id="ARBA00023015"/>
    </source>
</evidence>
<feature type="domain" description="HTH araC/xylS-type" evidence="5">
    <location>
        <begin position="210"/>
        <end position="311"/>
    </location>
</feature>
<accession>A0A561T1M3</accession>